<sequence>MNTKVITNRIEGLDLLRFGAAFSVLFYHYFFIGPLQGFWPINQFFSLFHFGDFGVDVFFIISGLVISISAEGRRVYQFAVARFIRIMPAFVACSIITAISSSLLPGVAASEIFIRWLASLTFYPQLFGLESISGVYWTLQIELKFYVIVALFLAFRVWSTYKFSVIIPVWLIISLINVFYLHNLFLKDFLITEYTGHFVAGMLLYQIRRGEQNSFTPLGFLLSGILIWNHCVGFESWIGGTFKYSFSDIGTFLIAPICIALVYYVSGIKTVPINSKLLALLGGMSYTLYLLHADFGFFIRAMTDRWLFAKFPGATSIINNQLVVLIAIFSSLILAAVVVIYIEPPLRRALKRVFTPKVPETTVDIR</sequence>
<feature type="transmembrane region" description="Helical" evidence="3">
    <location>
        <begin position="165"/>
        <end position="183"/>
    </location>
</feature>
<feature type="transmembrane region" description="Helical" evidence="3">
    <location>
        <begin position="12"/>
        <end position="32"/>
    </location>
</feature>
<keyword evidence="3" id="KW-1133">Transmembrane helix</keyword>
<evidence type="ECO:0000256" key="2">
    <source>
        <dbReference type="ARBA" id="ARBA00007400"/>
    </source>
</evidence>
<dbReference type="InterPro" id="IPR050879">
    <property type="entry name" value="Acyltransferase_3"/>
</dbReference>
<name>A0ABS7BW50_9BACL</name>
<keyword evidence="5" id="KW-0808">Transferase</keyword>
<dbReference type="Pfam" id="PF01757">
    <property type="entry name" value="Acyl_transf_3"/>
    <property type="match status" value="1"/>
</dbReference>
<comment type="subcellular location">
    <subcellularLocation>
        <location evidence="1">Membrane</location>
    </subcellularLocation>
</comment>
<organism evidence="5 6">
    <name type="scientific">Paenibacillus sepulcri</name>
    <dbReference type="NCBI Taxonomy" id="359917"/>
    <lineage>
        <taxon>Bacteria</taxon>
        <taxon>Bacillati</taxon>
        <taxon>Bacillota</taxon>
        <taxon>Bacilli</taxon>
        <taxon>Bacillales</taxon>
        <taxon>Paenibacillaceae</taxon>
        <taxon>Paenibacillus</taxon>
    </lineage>
</organism>
<comment type="similarity">
    <text evidence="2">Belongs to the acyltransferase 3 family.</text>
</comment>
<protein>
    <submittedName>
        <fullName evidence="5">Acyltransferase</fullName>
    </submittedName>
</protein>
<evidence type="ECO:0000313" key="6">
    <source>
        <dbReference type="Proteomes" id="UP001519887"/>
    </source>
</evidence>
<proteinExistence type="inferred from homology"/>
<dbReference type="PANTHER" id="PTHR23028:SF131">
    <property type="entry name" value="BLR2367 PROTEIN"/>
    <property type="match status" value="1"/>
</dbReference>
<keyword evidence="3" id="KW-0472">Membrane</keyword>
<feature type="transmembrane region" description="Helical" evidence="3">
    <location>
        <begin position="322"/>
        <end position="342"/>
    </location>
</feature>
<feature type="transmembrane region" description="Helical" evidence="3">
    <location>
        <begin position="219"/>
        <end position="238"/>
    </location>
</feature>
<feature type="transmembrane region" description="Helical" evidence="3">
    <location>
        <begin position="244"/>
        <end position="265"/>
    </location>
</feature>
<accession>A0ABS7BW50</accession>
<evidence type="ECO:0000256" key="3">
    <source>
        <dbReference type="SAM" id="Phobius"/>
    </source>
</evidence>
<dbReference type="GO" id="GO:0016746">
    <property type="term" value="F:acyltransferase activity"/>
    <property type="evidence" value="ECO:0007669"/>
    <property type="project" value="UniProtKB-KW"/>
</dbReference>
<gene>
    <name evidence="5" type="ORF">K0U00_01495</name>
</gene>
<feature type="transmembrane region" description="Helical" evidence="3">
    <location>
        <begin position="134"/>
        <end position="158"/>
    </location>
</feature>
<evidence type="ECO:0000256" key="1">
    <source>
        <dbReference type="ARBA" id="ARBA00004370"/>
    </source>
</evidence>
<feature type="transmembrane region" description="Helical" evidence="3">
    <location>
        <begin position="89"/>
        <end position="114"/>
    </location>
</feature>
<dbReference type="InterPro" id="IPR002656">
    <property type="entry name" value="Acyl_transf_3_dom"/>
</dbReference>
<evidence type="ECO:0000313" key="5">
    <source>
        <dbReference type="EMBL" id="MBW7452716.1"/>
    </source>
</evidence>
<dbReference type="RefSeq" id="WP_210042720.1">
    <property type="nucleotide sequence ID" value="NZ_JBHLVU010000023.1"/>
</dbReference>
<dbReference type="EMBL" id="JAHZIK010000013">
    <property type="protein sequence ID" value="MBW7452716.1"/>
    <property type="molecule type" value="Genomic_DNA"/>
</dbReference>
<feature type="transmembrane region" description="Helical" evidence="3">
    <location>
        <begin position="277"/>
        <end position="302"/>
    </location>
</feature>
<feature type="transmembrane region" description="Helical" evidence="3">
    <location>
        <begin position="44"/>
        <end position="68"/>
    </location>
</feature>
<dbReference type="PANTHER" id="PTHR23028">
    <property type="entry name" value="ACETYLTRANSFERASE"/>
    <property type="match status" value="1"/>
</dbReference>
<reference evidence="5 6" key="1">
    <citation type="submission" date="2021-07" db="EMBL/GenBank/DDBJ databases">
        <title>Paenibacillus radiodurans sp. nov., isolated from the southeastern edge of Tengger Desert.</title>
        <authorList>
            <person name="Zhang G."/>
        </authorList>
    </citation>
    <scope>NUCLEOTIDE SEQUENCE [LARGE SCALE GENOMIC DNA]</scope>
    <source>
        <strain evidence="5 6">CCM 7311</strain>
    </source>
</reference>
<evidence type="ECO:0000259" key="4">
    <source>
        <dbReference type="Pfam" id="PF01757"/>
    </source>
</evidence>
<keyword evidence="3" id="KW-0812">Transmembrane</keyword>
<keyword evidence="6" id="KW-1185">Reference proteome</keyword>
<keyword evidence="5" id="KW-0012">Acyltransferase</keyword>
<feature type="domain" description="Acyltransferase 3" evidence="4">
    <location>
        <begin position="11"/>
        <end position="338"/>
    </location>
</feature>
<dbReference type="Proteomes" id="UP001519887">
    <property type="component" value="Unassembled WGS sequence"/>
</dbReference>
<comment type="caution">
    <text evidence="5">The sequence shown here is derived from an EMBL/GenBank/DDBJ whole genome shotgun (WGS) entry which is preliminary data.</text>
</comment>